<reference evidence="2" key="1">
    <citation type="submission" date="2015-06" db="EMBL/GenBank/DDBJ databases">
        <authorList>
            <person name="Nguyen H."/>
        </authorList>
    </citation>
    <scope>NUCLEOTIDE SEQUENCE</scope>
    <source>
        <strain evidence="2">DAOM 180753</strain>
    </source>
</reference>
<evidence type="ECO:0000313" key="3">
    <source>
        <dbReference type="Proteomes" id="UP001227192"/>
    </source>
</evidence>
<feature type="region of interest" description="Disordered" evidence="1">
    <location>
        <begin position="1"/>
        <end position="26"/>
    </location>
</feature>
<protein>
    <submittedName>
        <fullName evidence="2">Uncharacterized protein</fullName>
    </submittedName>
</protein>
<dbReference type="EMBL" id="LACB01000753">
    <property type="protein sequence ID" value="KAJ9481541.1"/>
    <property type="molecule type" value="Genomic_DNA"/>
</dbReference>
<accession>A0AAI9X2G8</accession>
<evidence type="ECO:0000256" key="1">
    <source>
        <dbReference type="SAM" id="MobiDB-lite"/>
    </source>
</evidence>
<feature type="region of interest" description="Disordered" evidence="1">
    <location>
        <begin position="74"/>
        <end position="100"/>
    </location>
</feature>
<keyword evidence="3" id="KW-1185">Reference proteome</keyword>
<comment type="caution">
    <text evidence="2">The sequence shown here is derived from an EMBL/GenBank/DDBJ whole genome shotgun (WGS) entry which is preliminary data.</text>
</comment>
<reference evidence="2" key="2">
    <citation type="journal article" date="2016" name="Fungal Biol.">
        <title>Ochratoxin A production by Penicillium thymicola.</title>
        <authorList>
            <person name="Nguyen H.D.T."/>
            <person name="McMullin D.R."/>
            <person name="Ponomareva E."/>
            <person name="Riley R."/>
            <person name="Pomraning K.R."/>
            <person name="Baker S.E."/>
            <person name="Seifert K.A."/>
        </authorList>
    </citation>
    <scope>NUCLEOTIDE SEQUENCE</scope>
    <source>
        <strain evidence="2">DAOM 180753</strain>
    </source>
</reference>
<evidence type="ECO:0000313" key="2">
    <source>
        <dbReference type="EMBL" id="KAJ9481541.1"/>
    </source>
</evidence>
<dbReference type="AlphaFoldDB" id="A0AAI9X2G8"/>
<feature type="compositionally biased region" description="Pro residues" evidence="1">
    <location>
        <begin position="1"/>
        <end position="10"/>
    </location>
</feature>
<gene>
    <name evidence="2" type="ORF">VN97_g11933</name>
</gene>
<organism evidence="2 3">
    <name type="scientific">Penicillium thymicola</name>
    <dbReference type="NCBI Taxonomy" id="293382"/>
    <lineage>
        <taxon>Eukaryota</taxon>
        <taxon>Fungi</taxon>
        <taxon>Dikarya</taxon>
        <taxon>Ascomycota</taxon>
        <taxon>Pezizomycotina</taxon>
        <taxon>Eurotiomycetes</taxon>
        <taxon>Eurotiomycetidae</taxon>
        <taxon>Eurotiales</taxon>
        <taxon>Aspergillaceae</taxon>
        <taxon>Penicillium</taxon>
    </lineage>
</organism>
<feature type="non-terminal residue" evidence="2">
    <location>
        <position position="1"/>
    </location>
</feature>
<sequence>PPLPPSPRHTPPWQVEMSTNSPGQPRWIGSPDWGLKFYAILDLSSAPARWANCIDSLSKLTQLRDSLALRHFRAGEGTQTPRGPDTSRFPRLQPIRCPRK</sequence>
<proteinExistence type="predicted"/>
<name>A0AAI9X2G8_PENTH</name>
<dbReference type="Proteomes" id="UP001227192">
    <property type="component" value="Unassembled WGS sequence"/>
</dbReference>